<gene>
    <name evidence="1" type="ORF">Sango_0675200</name>
</gene>
<sequence>MVELTNTRQWKDEPVIDYINHWRALSLNYKDKLLETLVVEMCIRLVYSEDEDTTSTNVPSITPTNDMHVLKTEQKALPFPSKIPPKLRFNSFELVQIEASVVDMEPFTKIESYVCDVKLYVNPGGMQEAMHSKFLTS</sequence>
<evidence type="ECO:0008006" key="3">
    <source>
        <dbReference type="Google" id="ProtNLM"/>
    </source>
</evidence>
<dbReference type="EMBL" id="JACGWL010000003">
    <property type="protein sequence ID" value="KAK4406687.1"/>
    <property type="molecule type" value="Genomic_DNA"/>
</dbReference>
<dbReference type="AlphaFoldDB" id="A0AAE1X7C3"/>
<evidence type="ECO:0000313" key="2">
    <source>
        <dbReference type="Proteomes" id="UP001289374"/>
    </source>
</evidence>
<evidence type="ECO:0000313" key="1">
    <source>
        <dbReference type="EMBL" id="KAK4406687.1"/>
    </source>
</evidence>
<protein>
    <recommendedName>
        <fullName evidence="3">Ty3-gypsy retrotransposon protein</fullName>
    </recommendedName>
</protein>
<organism evidence="1 2">
    <name type="scientific">Sesamum angolense</name>
    <dbReference type="NCBI Taxonomy" id="2727404"/>
    <lineage>
        <taxon>Eukaryota</taxon>
        <taxon>Viridiplantae</taxon>
        <taxon>Streptophyta</taxon>
        <taxon>Embryophyta</taxon>
        <taxon>Tracheophyta</taxon>
        <taxon>Spermatophyta</taxon>
        <taxon>Magnoliopsida</taxon>
        <taxon>eudicotyledons</taxon>
        <taxon>Gunneridae</taxon>
        <taxon>Pentapetalae</taxon>
        <taxon>asterids</taxon>
        <taxon>lamiids</taxon>
        <taxon>Lamiales</taxon>
        <taxon>Pedaliaceae</taxon>
        <taxon>Sesamum</taxon>
    </lineage>
</organism>
<dbReference type="Proteomes" id="UP001289374">
    <property type="component" value="Unassembled WGS sequence"/>
</dbReference>
<name>A0AAE1X7C3_9LAMI</name>
<comment type="caution">
    <text evidence="1">The sequence shown here is derived from an EMBL/GenBank/DDBJ whole genome shotgun (WGS) entry which is preliminary data.</text>
</comment>
<reference evidence="1" key="2">
    <citation type="journal article" date="2024" name="Plant">
        <title>Genomic evolution and insights into agronomic trait innovations of Sesamum species.</title>
        <authorList>
            <person name="Miao H."/>
            <person name="Wang L."/>
            <person name="Qu L."/>
            <person name="Liu H."/>
            <person name="Sun Y."/>
            <person name="Le M."/>
            <person name="Wang Q."/>
            <person name="Wei S."/>
            <person name="Zheng Y."/>
            <person name="Lin W."/>
            <person name="Duan Y."/>
            <person name="Cao H."/>
            <person name="Xiong S."/>
            <person name="Wang X."/>
            <person name="Wei L."/>
            <person name="Li C."/>
            <person name="Ma Q."/>
            <person name="Ju M."/>
            <person name="Zhao R."/>
            <person name="Li G."/>
            <person name="Mu C."/>
            <person name="Tian Q."/>
            <person name="Mei H."/>
            <person name="Zhang T."/>
            <person name="Gao T."/>
            <person name="Zhang H."/>
        </authorList>
    </citation>
    <scope>NUCLEOTIDE SEQUENCE</scope>
    <source>
        <strain evidence="1">K16</strain>
    </source>
</reference>
<reference evidence="1" key="1">
    <citation type="submission" date="2020-06" db="EMBL/GenBank/DDBJ databases">
        <authorList>
            <person name="Li T."/>
            <person name="Hu X."/>
            <person name="Zhang T."/>
            <person name="Song X."/>
            <person name="Zhang H."/>
            <person name="Dai N."/>
            <person name="Sheng W."/>
            <person name="Hou X."/>
            <person name="Wei L."/>
        </authorList>
    </citation>
    <scope>NUCLEOTIDE SEQUENCE</scope>
    <source>
        <strain evidence="1">K16</strain>
        <tissue evidence="1">Leaf</tissue>
    </source>
</reference>
<keyword evidence="2" id="KW-1185">Reference proteome</keyword>
<accession>A0AAE1X7C3</accession>
<proteinExistence type="predicted"/>